<feature type="transmembrane region" description="Helical" evidence="4">
    <location>
        <begin position="86"/>
        <end position="106"/>
    </location>
</feature>
<dbReference type="InterPro" id="IPR004358">
    <property type="entry name" value="Sig_transdc_His_kin-like_C"/>
</dbReference>
<dbReference type="EMBL" id="CP038254">
    <property type="protein sequence ID" value="QBR85416.1"/>
    <property type="molecule type" value="Genomic_DNA"/>
</dbReference>
<dbReference type="InterPro" id="IPR036097">
    <property type="entry name" value="HisK_dim/P_sf"/>
</dbReference>
<feature type="domain" description="Histidine kinase" evidence="5">
    <location>
        <begin position="200"/>
        <end position="432"/>
    </location>
</feature>
<keyword evidence="6" id="KW-0418">Kinase</keyword>
<dbReference type="GO" id="GO:0000155">
    <property type="term" value="F:phosphorelay sensor kinase activity"/>
    <property type="evidence" value="ECO:0007669"/>
    <property type="project" value="InterPro"/>
</dbReference>
<dbReference type="SUPFAM" id="SSF55874">
    <property type="entry name" value="ATPase domain of HSP90 chaperone/DNA topoisomerase II/histidine kinase"/>
    <property type="match status" value="1"/>
</dbReference>
<feature type="transmembrane region" description="Helical" evidence="4">
    <location>
        <begin position="136"/>
        <end position="157"/>
    </location>
</feature>
<keyword evidence="6" id="KW-0808">Transferase</keyword>
<proteinExistence type="predicted"/>
<protein>
    <recommendedName>
        <fullName evidence="2">histidine kinase</fullName>
        <ecNumber evidence="2">2.7.13.3</ecNumber>
    </recommendedName>
</protein>
<evidence type="ECO:0000313" key="7">
    <source>
        <dbReference type="Proteomes" id="UP000295517"/>
    </source>
</evidence>
<dbReference type="Pfam" id="PF02518">
    <property type="entry name" value="HATPase_c"/>
    <property type="match status" value="1"/>
</dbReference>
<dbReference type="Proteomes" id="UP000295517">
    <property type="component" value="Chromosome"/>
</dbReference>
<dbReference type="PANTHER" id="PTHR43547">
    <property type="entry name" value="TWO-COMPONENT HISTIDINE KINASE"/>
    <property type="match status" value="1"/>
</dbReference>
<reference evidence="6 7" key="1">
    <citation type="submission" date="2019-03" db="EMBL/GenBank/DDBJ databases">
        <title>Diverse conjugative elements silence natural transformation in Legionella species.</title>
        <authorList>
            <person name="Durieux I."/>
            <person name="Ginevra C."/>
            <person name="Attaiech L."/>
            <person name="Picq K."/>
            <person name="Juan P.A."/>
            <person name="Jarraud S."/>
            <person name="Charpentier X."/>
        </authorList>
    </citation>
    <scope>NUCLEOTIDE SEQUENCE [LARGE SCALE GENOMIC DNA]</scope>
    <source>
        <strain evidence="6 7">HL-0427-4011</strain>
    </source>
</reference>
<keyword evidence="3" id="KW-0597">Phosphoprotein</keyword>
<dbReference type="PRINTS" id="PR00344">
    <property type="entry name" value="BCTRLSENSOR"/>
</dbReference>
<gene>
    <name evidence="6" type="ORF">E3983_12150</name>
</gene>
<evidence type="ECO:0000256" key="4">
    <source>
        <dbReference type="SAM" id="Phobius"/>
    </source>
</evidence>
<dbReference type="InterPro" id="IPR036890">
    <property type="entry name" value="HATPase_C_sf"/>
</dbReference>
<name>A0AAX1EJT4_9GAMM</name>
<keyword evidence="4" id="KW-0472">Membrane</keyword>
<dbReference type="Gene3D" id="1.10.287.130">
    <property type="match status" value="1"/>
</dbReference>
<organism evidence="6 7">
    <name type="scientific">Legionella israelensis</name>
    <dbReference type="NCBI Taxonomy" id="454"/>
    <lineage>
        <taxon>Bacteria</taxon>
        <taxon>Pseudomonadati</taxon>
        <taxon>Pseudomonadota</taxon>
        <taxon>Gammaproteobacteria</taxon>
        <taxon>Legionellales</taxon>
        <taxon>Legionellaceae</taxon>
        <taxon>Legionella</taxon>
    </lineage>
</organism>
<evidence type="ECO:0000313" key="6">
    <source>
        <dbReference type="EMBL" id="QBR85416.1"/>
    </source>
</evidence>
<dbReference type="AlphaFoldDB" id="A0AAX1EJT4"/>
<keyword evidence="4" id="KW-0812">Transmembrane</keyword>
<keyword evidence="4" id="KW-1133">Transmembrane helix</keyword>
<sequence>MDEQKMRIKIIHYLEESMQRSLASASHQLVAVGTIAFFGFILFYWVWTEWFPQPYENLFLRLLSSLLGLGLILTPYWPVTMKRYLPWYWFVTLVYTLSFFFAFSFLMSKASVISAMFLLCSVFLLVLVVDLLSLLVILLLGWGIALFFYFLLATPLYFGAEHIEMLLILLFVIIAGTTFNYKTAMLQQQRLAGMAAAAGMIAHELRTPLLGIKSGAQALAKHAPQLIKGYQEAKEHGLINQAFKERRLNQLEQVSLRIISEINYANTIIDMLLVNVGRENTLQNCTLELCSMADCIKEAISRYPFKSLKESNLVSWQGDFYFKGSKLLMQHVLFNLIKNALYAIAMVQKGDIRIWTKQGAKWQYLFFKDTAKGMTDQQQAKLFDHFYTTKFTGTGIGLSFCKLVMYRFGGNIHCEAKEGEYTLFTLSFPFYEN</sequence>
<dbReference type="EC" id="2.7.13.3" evidence="2"/>
<dbReference type="CDD" id="cd00075">
    <property type="entry name" value="HATPase"/>
    <property type="match status" value="1"/>
</dbReference>
<dbReference type="SMART" id="SM00387">
    <property type="entry name" value="HATPase_c"/>
    <property type="match status" value="1"/>
</dbReference>
<dbReference type="SUPFAM" id="SSF47384">
    <property type="entry name" value="Homodimeric domain of signal transducing histidine kinase"/>
    <property type="match status" value="1"/>
</dbReference>
<feature type="transmembrane region" description="Helical" evidence="4">
    <location>
        <begin position="58"/>
        <end position="79"/>
    </location>
</feature>
<dbReference type="InterPro" id="IPR005467">
    <property type="entry name" value="His_kinase_dom"/>
</dbReference>
<evidence type="ECO:0000256" key="3">
    <source>
        <dbReference type="ARBA" id="ARBA00022553"/>
    </source>
</evidence>
<evidence type="ECO:0000256" key="1">
    <source>
        <dbReference type="ARBA" id="ARBA00000085"/>
    </source>
</evidence>
<accession>A0AAX1EJT4</accession>
<feature type="transmembrane region" description="Helical" evidence="4">
    <location>
        <begin position="112"/>
        <end position="129"/>
    </location>
</feature>
<comment type="catalytic activity">
    <reaction evidence="1">
        <text>ATP + protein L-histidine = ADP + protein N-phospho-L-histidine.</text>
        <dbReference type="EC" id="2.7.13.3"/>
    </reaction>
</comment>
<evidence type="ECO:0000256" key="2">
    <source>
        <dbReference type="ARBA" id="ARBA00012438"/>
    </source>
</evidence>
<dbReference type="Gene3D" id="3.30.565.10">
    <property type="entry name" value="Histidine kinase-like ATPase, C-terminal domain"/>
    <property type="match status" value="1"/>
</dbReference>
<dbReference type="InterPro" id="IPR003594">
    <property type="entry name" value="HATPase_dom"/>
</dbReference>
<dbReference type="PANTHER" id="PTHR43547:SF2">
    <property type="entry name" value="HYBRID SIGNAL TRANSDUCTION HISTIDINE KINASE C"/>
    <property type="match status" value="1"/>
</dbReference>
<dbReference type="PROSITE" id="PS50109">
    <property type="entry name" value="HIS_KIN"/>
    <property type="match status" value="1"/>
</dbReference>
<feature type="transmembrane region" description="Helical" evidence="4">
    <location>
        <begin position="163"/>
        <end position="181"/>
    </location>
</feature>
<evidence type="ECO:0000259" key="5">
    <source>
        <dbReference type="PROSITE" id="PS50109"/>
    </source>
</evidence>
<feature type="transmembrane region" description="Helical" evidence="4">
    <location>
        <begin position="21"/>
        <end position="46"/>
    </location>
</feature>